<sequence>MLRPTGSSMPIGIGFLLLSFGAQLSSAIPYNYYPLDERDVATDTRPLDVPIPTTTSVANEIVNALTTTSLEPSLPAPAQETNTDTVVVDITTSNGPPVETPTTVGDITEDTTTAKVAPLDTTDMQTTSDLVPAPVSGSPTDVVGTPGSDTTADTDVPPGTETAASTNVQEPAVDTTTDADIPPVATTSDVVEPVDTTTNVPQPGIETATTSNAPIVDTTTEVPAPGTETSAVGGPIVETTNTEVPAPDTDTATSSVGAPVPETTTDSSNDAPSTTAPAIDPPKTTDQAAEPTEKPSDSEPSSPVTAPPQQITAVPAAAQSTASEVNSQVNSIIPIIVAWTNNPDGLKTDTLNQVNNLINGVKGAITDLGGSSSSGCNGKRRRGLGDIVSGIINTLSCVVSNLEDVTGKITTGVVTGVEPIVGTLTNNNQDLKDQSEEDDDEDEQSKTEDEEESKTEESKTEKPTSTEAETTSTTETTATSGECKMREATSIAGASDTQPKTSIPFPSINQDATATETSAVPDATETGGPDATTSTEAANVPTTTSQDSEPTTSKDESAPETSTEASGGDTTSHEVDTSVPATSAPSTFLTTTRPSSDDVPSTIASTPTEDNTSSQATTTAPVRTYYPCTPFGGPRVEKPYCQCETTLSEKRYFATASLIDGACAAYTEFPSSINPTTQAPPPPTEAPINEPLTQTVDGTVLAWSSYKLAYGQVYEGVTATMSEGLGEPRTIETPVPTQTAVDNNGGGQCGTSDGLSKQGLGDACDGAINHFEDDTIYTGYTTRYDRSKKGILMLASAGQAGCIAKFSCDDYGIGMSGKHIKEARENAKANNDIWMCGHIELSNSCKIVMDYCTNCNNEG</sequence>
<accession>A0AAE8SIT4</accession>
<feature type="compositionally biased region" description="Polar residues" evidence="1">
    <location>
        <begin position="250"/>
        <end position="276"/>
    </location>
</feature>
<feature type="chain" id="PRO_5042101934" evidence="2">
    <location>
        <begin position="28"/>
        <end position="859"/>
    </location>
</feature>
<feature type="compositionally biased region" description="Polar residues" evidence="1">
    <location>
        <begin position="531"/>
        <end position="551"/>
    </location>
</feature>
<feature type="region of interest" description="Disordered" evidence="1">
    <location>
        <begin position="423"/>
        <end position="618"/>
    </location>
</feature>
<feature type="compositionally biased region" description="Low complexity" evidence="1">
    <location>
        <begin position="465"/>
        <end position="480"/>
    </location>
</feature>
<evidence type="ECO:0000313" key="3">
    <source>
        <dbReference type="EMBL" id="SPJ78849.1"/>
    </source>
</evidence>
<feature type="compositionally biased region" description="Polar residues" evidence="1">
    <location>
        <begin position="507"/>
        <end position="518"/>
    </location>
</feature>
<keyword evidence="4" id="KW-1185">Reference proteome</keyword>
<feature type="compositionally biased region" description="Basic and acidic residues" evidence="1">
    <location>
        <begin position="455"/>
        <end position="464"/>
    </location>
</feature>
<evidence type="ECO:0000256" key="2">
    <source>
        <dbReference type="SAM" id="SignalP"/>
    </source>
</evidence>
<gene>
    <name evidence="3" type="ORF">FTOL_07240</name>
</gene>
<protein>
    <submittedName>
        <fullName evidence="3">Uncharacterized protein</fullName>
    </submittedName>
</protein>
<dbReference type="Proteomes" id="UP001187734">
    <property type="component" value="Unassembled WGS sequence"/>
</dbReference>
<feature type="region of interest" description="Disordered" evidence="1">
    <location>
        <begin position="194"/>
        <end position="319"/>
    </location>
</feature>
<dbReference type="AlphaFoldDB" id="A0AAE8SIT4"/>
<organism evidence="3 4">
    <name type="scientific">Fusarium torulosum</name>
    <dbReference type="NCBI Taxonomy" id="33205"/>
    <lineage>
        <taxon>Eukaryota</taxon>
        <taxon>Fungi</taxon>
        <taxon>Dikarya</taxon>
        <taxon>Ascomycota</taxon>
        <taxon>Pezizomycotina</taxon>
        <taxon>Sordariomycetes</taxon>
        <taxon>Hypocreomycetidae</taxon>
        <taxon>Hypocreales</taxon>
        <taxon>Nectriaceae</taxon>
        <taxon>Fusarium</taxon>
    </lineage>
</organism>
<feature type="signal peptide" evidence="2">
    <location>
        <begin position="1"/>
        <end position="27"/>
    </location>
</feature>
<feature type="compositionally biased region" description="Acidic residues" evidence="1">
    <location>
        <begin position="435"/>
        <end position="454"/>
    </location>
</feature>
<keyword evidence="2" id="KW-0732">Signal</keyword>
<feature type="compositionally biased region" description="Polar residues" evidence="1">
    <location>
        <begin position="194"/>
        <end position="221"/>
    </location>
</feature>
<feature type="compositionally biased region" description="Polar residues" evidence="1">
    <location>
        <begin position="579"/>
        <end position="618"/>
    </location>
</feature>
<dbReference type="InterPro" id="IPR029167">
    <property type="entry name" value="Mug117"/>
</dbReference>
<dbReference type="Pfam" id="PF15474">
    <property type="entry name" value="MU117"/>
    <property type="match status" value="1"/>
</dbReference>
<comment type="caution">
    <text evidence="3">The sequence shown here is derived from an EMBL/GenBank/DDBJ whole genome shotgun (WGS) entry which is preliminary data.</text>
</comment>
<feature type="region of interest" description="Disordered" evidence="1">
    <location>
        <begin position="125"/>
        <end position="166"/>
    </location>
</feature>
<dbReference type="EMBL" id="ONZP01000244">
    <property type="protein sequence ID" value="SPJ78849.1"/>
    <property type="molecule type" value="Genomic_DNA"/>
</dbReference>
<feature type="compositionally biased region" description="Polar residues" evidence="1">
    <location>
        <begin position="298"/>
        <end position="319"/>
    </location>
</feature>
<name>A0AAE8SIT4_9HYPO</name>
<evidence type="ECO:0000256" key="1">
    <source>
        <dbReference type="SAM" id="MobiDB-lite"/>
    </source>
</evidence>
<reference evidence="3" key="1">
    <citation type="submission" date="2018-03" db="EMBL/GenBank/DDBJ databases">
        <authorList>
            <person name="Guldener U."/>
        </authorList>
    </citation>
    <scope>NUCLEOTIDE SEQUENCE</scope>
</reference>
<feature type="compositionally biased region" description="Polar residues" evidence="1">
    <location>
        <begin position="559"/>
        <end position="570"/>
    </location>
</feature>
<evidence type="ECO:0000313" key="4">
    <source>
        <dbReference type="Proteomes" id="UP001187734"/>
    </source>
</evidence>
<proteinExistence type="predicted"/>